<name>A0AAV5GFP1_9BASI</name>
<proteinExistence type="inferred from homology"/>
<evidence type="ECO:0000256" key="1">
    <source>
        <dbReference type="ARBA" id="ARBA00006194"/>
    </source>
</evidence>
<comment type="caution">
    <text evidence="5">The sequence shown here is derived from an EMBL/GenBank/DDBJ whole genome shotgun (WGS) entry which is preliminary data.</text>
</comment>
<keyword evidence="6" id="KW-1185">Reference proteome</keyword>
<evidence type="ECO:0000256" key="4">
    <source>
        <dbReference type="SAM" id="MobiDB-lite"/>
    </source>
</evidence>
<evidence type="ECO:0000256" key="2">
    <source>
        <dbReference type="ARBA" id="ARBA00022980"/>
    </source>
</evidence>
<keyword evidence="2" id="KW-0689">Ribosomal protein</keyword>
<feature type="compositionally biased region" description="Low complexity" evidence="4">
    <location>
        <begin position="19"/>
        <end position="30"/>
    </location>
</feature>
<reference evidence="5 6" key="1">
    <citation type="submission" date="2021-12" db="EMBL/GenBank/DDBJ databases">
        <title>High titer production of polyol ester of fatty acids by Rhodotorula paludigena BS15 towards product separation-free biomass refinery.</title>
        <authorList>
            <person name="Mano J."/>
            <person name="Ono H."/>
            <person name="Tanaka T."/>
            <person name="Naito K."/>
            <person name="Sushida H."/>
            <person name="Ike M."/>
            <person name="Tokuyasu K."/>
            <person name="Kitaoka M."/>
        </authorList>
    </citation>
    <scope>NUCLEOTIDE SEQUENCE [LARGE SCALE GENOMIC DNA]</scope>
    <source>
        <strain evidence="5 6">BS15</strain>
    </source>
</reference>
<feature type="compositionally biased region" description="Low complexity" evidence="4">
    <location>
        <begin position="74"/>
        <end position="93"/>
    </location>
</feature>
<comment type="similarity">
    <text evidence="1">Belongs to the universal ribosomal protein uS11 family.</text>
</comment>
<dbReference type="InterPro" id="IPR001971">
    <property type="entry name" value="Ribosomal_uS11"/>
</dbReference>
<feature type="compositionally biased region" description="Pro residues" evidence="4">
    <location>
        <begin position="31"/>
        <end position="54"/>
    </location>
</feature>
<dbReference type="GO" id="GO:0003735">
    <property type="term" value="F:structural constituent of ribosome"/>
    <property type="evidence" value="ECO:0007669"/>
    <property type="project" value="InterPro"/>
</dbReference>
<dbReference type="GO" id="GO:0005840">
    <property type="term" value="C:ribosome"/>
    <property type="evidence" value="ECO:0007669"/>
    <property type="project" value="UniProtKB-KW"/>
</dbReference>
<accession>A0AAV5GFP1</accession>
<evidence type="ECO:0000313" key="6">
    <source>
        <dbReference type="Proteomes" id="UP001342314"/>
    </source>
</evidence>
<sequence>MSLIASSSRTLLRSAFAHAARARPYSAAPDAAPPSPVPESSPASAPPAPAPVAPLPGSSVLPEAFRAPAPTPSAPASRTPRSAAHLASSPSLSGRPSHRMHQPYTLHVYSTRNNTILTLSTSPAASASSSSSSSSADPHHPVAWVSSGSAGYKGAARGTYDAAVEVTLRMFKKIQDLVQPPVLAGGQRVKAAGPPPTELEVVWKGFGQGRDAVFRTLMGAEGDRVRGLVKRVTDATPLKIGGTRPKKRRVI</sequence>
<organism evidence="5 6">
    <name type="scientific">Rhodotorula paludigena</name>
    <dbReference type="NCBI Taxonomy" id="86838"/>
    <lineage>
        <taxon>Eukaryota</taxon>
        <taxon>Fungi</taxon>
        <taxon>Dikarya</taxon>
        <taxon>Basidiomycota</taxon>
        <taxon>Pucciniomycotina</taxon>
        <taxon>Microbotryomycetes</taxon>
        <taxon>Sporidiobolales</taxon>
        <taxon>Sporidiobolaceae</taxon>
        <taxon>Rhodotorula</taxon>
    </lineage>
</organism>
<gene>
    <name evidence="5" type="ORF">Rhopal_001402-T1</name>
</gene>
<dbReference type="HAMAP" id="MF_01310">
    <property type="entry name" value="Ribosomal_uS11"/>
    <property type="match status" value="1"/>
</dbReference>
<dbReference type="EMBL" id="BQKY01000003">
    <property type="protein sequence ID" value="GJN88436.1"/>
    <property type="molecule type" value="Genomic_DNA"/>
</dbReference>
<evidence type="ECO:0000313" key="5">
    <source>
        <dbReference type="EMBL" id="GJN88436.1"/>
    </source>
</evidence>
<feature type="region of interest" description="Disordered" evidence="4">
    <location>
        <begin position="19"/>
        <end position="99"/>
    </location>
</feature>
<dbReference type="Proteomes" id="UP001342314">
    <property type="component" value="Unassembled WGS sequence"/>
</dbReference>
<dbReference type="SUPFAM" id="SSF53137">
    <property type="entry name" value="Translational machinery components"/>
    <property type="match status" value="1"/>
</dbReference>
<evidence type="ECO:0000256" key="3">
    <source>
        <dbReference type="ARBA" id="ARBA00023274"/>
    </source>
</evidence>
<dbReference type="InterPro" id="IPR036967">
    <property type="entry name" value="Ribosomal_uS11_sf"/>
</dbReference>
<dbReference type="Gene3D" id="3.30.420.80">
    <property type="entry name" value="Ribosomal protein S11"/>
    <property type="match status" value="1"/>
</dbReference>
<dbReference type="GO" id="GO:0006412">
    <property type="term" value="P:translation"/>
    <property type="evidence" value="ECO:0007669"/>
    <property type="project" value="InterPro"/>
</dbReference>
<dbReference type="GO" id="GO:1990904">
    <property type="term" value="C:ribonucleoprotein complex"/>
    <property type="evidence" value="ECO:0007669"/>
    <property type="project" value="UniProtKB-KW"/>
</dbReference>
<protein>
    <recommendedName>
        <fullName evidence="7">Ribosomal protein S11</fullName>
    </recommendedName>
</protein>
<feature type="compositionally biased region" description="Low complexity" evidence="4">
    <location>
        <begin position="121"/>
        <end position="136"/>
    </location>
</feature>
<dbReference type="AlphaFoldDB" id="A0AAV5GFP1"/>
<feature type="region of interest" description="Disordered" evidence="4">
    <location>
        <begin position="121"/>
        <end position="140"/>
    </location>
</feature>
<keyword evidence="3" id="KW-0687">Ribonucleoprotein</keyword>
<evidence type="ECO:0008006" key="7">
    <source>
        <dbReference type="Google" id="ProtNLM"/>
    </source>
</evidence>
<dbReference type="PANTHER" id="PTHR11759">
    <property type="entry name" value="40S RIBOSOMAL PROTEIN S14/30S RIBOSOMAL PROTEIN S11"/>
    <property type="match status" value="1"/>
</dbReference>